<accession>A0ACA9RNJ1</accession>
<keyword evidence="2" id="KW-1185">Reference proteome</keyword>
<name>A0ACA9RNJ1_9GLOM</name>
<organism evidence="1 2">
    <name type="scientific">Racocetra persica</name>
    <dbReference type="NCBI Taxonomy" id="160502"/>
    <lineage>
        <taxon>Eukaryota</taxon>
        <taxon>Fungi</taxon>
        <taxon>Fungi incertae sedis</taxon>
        <taxon>Mucoromycota</taxon>
        <taxon>Glomeromycotina</taxon>
        <taxon>Glomeromycetes</taxon>
        <taxon>Diversisporales</taxon>
        <taxon>Gigasporaceae</taxon>
        <taxon>Racocetra</taxon>
    </lineage>
</organism>
<sequence length="39" mass="4478">LEHAEDDIQPEIAILSQLDSQYVTRYYGSYLKNPIHGLS</sequence>
<dbReference type="EMBL" id="CAJVQC010060179">
    <property type="protein sequence ID" value="CAG8800504.1"/>
    <property type="molecule type" value="Genomic_DNA"/>
</dbReference>
<evidence type="ECO:0000313" key="2">
    <source>
        <dbReference type="Proteomes" id="UP000789920"/>
    </source>
</evidence>
<reference evidence="1" key="1">
    <citation type="submission" date="2021-06" db="EMBL/GenBank/DDBJ databases">
        <authorList>
            <person name="Kallberg Y."/>
            <person name="Tangrot J."/>
            <person name="Rosling A."/>
        </authorList>
    </citation>
    <scope>NUCLEOTIDE SEQUENCE</scope>
    <source>
        <strain evidence="1">MA461A</strain>
    </source>
</reference>
<comment type="caution">
    <text evidence="1">The sequence shown here is derived from an EMBL/GenBank/DDBJ whole genome shotgun (WGS) entry which is preliminary data.</text>
</comment>
<dbReference type="Proteomes" id="UP000789920">
    <property type="component" value="Unassembled WGS sequence"/>
</dbReference>
<feature type="non-terminal residue" evidence="1">
    <location>
        <position position="1"/>
    </location>
</feature>
<evidence type="ECO:0000313" key="1">
    <source>
        <dbReference type="EMBL" id="CAG8800504.1"/>
    </source>
</evidence>
<protein>
    <submittedName>
        <fullName evidence="1">9865_t:CDS:1</fullName>
    </submittedName>
</protein>
<gene>
    <name evidence="1" type="ORF">RPERSI_LOCUS20938</name>
</gene>
<proteinExistence type="predicted"/>